<comment type="caution">
    <text evidence="3">The sequence shown here is derived from an EMBL/GenBank/DDBJ whole genome shotgun (WGS) entry which is preliminary data.</text>
</comment>
<keyword evidence="1" id="KW-0472">Membrane</keyword>
<reference evidence="3" key="1">
    <citation type="journal article" date="2015" name="Nature">
        <title>Complex archaea that bridge the gap between prokaryotes and eukaryotes.</title>
        <authorList>
            <person name="Spang A."/>
            <person name="Saw J.H."/>
            <person name="Jorgensen S.L."/>
            <person name="Zaremba-Niedzwiedzka K."/>
            <person name="Martijn J."/>
            <person name="Lind A.E."/>
            <person name="van Eijk R."/>
            <person name="Schleper C."/>
            <person name="Guy L."/>
            <person name="Ettema T.J."/>
        </authorList>
    </citation>
    <scope>NUCLEOTIDE SEQUENCE</scope>
</reference>
<sequence length="283" mass="32020">ILKYQEKNENMAFPKKLTIVFTLFYLVVIIYIFLFLFVPDFQKAIIQSREAFSIFTEGSNFFWALLISLGICFLGSASIGFPIPFPFVLFSLSNSVYFKYNNSGLTLEQILQSAPFWFEIVSLALAGGLGSALGEFTGYAVGYGTKKIADEGNSDLLNNIDGFGKLILENEKRTPLYIFLFALTPLPDDILFLPLGVIKYPFWKCIIPGWLGKTFTTLFYCSWPIFVALGFTAQGIESTGKSSIITEAILLLVTITIMFFIMAFDWAKYLEKRRQKKLKNNLN</sequence>
<feature type="transmembrane region" description="Helical" evidence="1">
    <location>
        <begin position="210"/>
        <end position="232"/>
    </location>
</feature>
<protein>
    <recommendedName>
        <fullName evidence="2">VTT domain-containing protein</fullName>
    </recommendedName>
</protein>
<evidence type="ECO:0000259" key="2">
    <source>
        <dbReference type="Pfam" id="PF09335"/>
    </source>
</evidence>
<dbReference type="AlphaFoldDB" id="A0A0F9I3T0"/>
<keyword evidence="1" id="KW-0812">Transmembrane</keyword>
<dbReference type="InterPro" id="IPR032816">
    <property type="entry name" value="VTT_dom"/>
</dbReference>
<dbReference type="Pfam" id="PF09335">
    <property type="entry name" value="VTT_dom"/>
    <property type="match status" value="1"/>
</dbReference>
<feature type="transmembrane region" description="Helical" evidence="1">
    <location>
        <begin position="176"/>
        <end position="198"/>
    </location>
</feature>
<accession>A0A0F9I3T0</accession>
<feature type="transmembrane region" description="Helical" evidence="1">
    <location>
        <begin position="244"/>
        <end position="267"/>
    </location>
</feature>
<proteinExistence type="predicted"/>
<evidence type="ECO:0000256" key="1">
    <source>
        <dbReference type="SAM" id="Phobius"/>
    </source>
</evidence>
<feature type="transmembrane region" description="Helical" evidence="1">
    <location>
        <begin position="60"/>
        <end position="83"/>
    </location>
</feature>
<organism evidence="3">
    <name type="scientific">marine sediment metagenome</name>
    <dbReference type="NCBI Taxonomy" id="412755"/>
    <lineage>
        <taxon>unclassified sequences</taxon>
        <taxon>metagenomes</taxon>
        <taxon>ecological metagenomes</taxon>
    </lineage>
</organism>
<evidence type="ECO:0000313" key="3">
    <source>
        <dbReference type="EMBL" id="KKM22167.1"/>
    </source>
</evidence>
<keyword evidence="1" id="KW-1133">Transmembrane helix</keyword>
<feature type="non-terminal residue" evidence="3">
    <location>
        <position position="1"/>
    </location>
</feature>
<name>A0A0F9I3T0_9ZZZZ</name>
<gene>
    <name evidence="3" type="ORF">LCGC14_1628050</name>
</gene>
<feature type="domain" description="VTT" evidence="2">
    <location>
        <begin position="117"/>
        <end position="221"/>
    </location>
</feature>
<feature type="transmembrane region" description="Helical" evidence="1">
    <location>
        <begin position="17"/>
        <end position="39"/>
    </location>
</feature>
<dbReference type="EMBL" id="LAZR01013394">
    <property type="protein sequence ID" value="KKM22167.1"/>
    <property type="molecule type" value="Genomic_DNA"/>
</dbReference>